<dbReference type="InterPro" id="IPR004179">
    <property type="entry name" value="Sec63-dom"/>
</dbReference>
<dbReference type="InterPro" id="IPR035892">
    <property type="entry name" value="C2_domain_sf"/>
</dbReference>
<dbReference type="GO" id="GO:0000388">
    <property type="term" value="P:spliceosome conformational change to release U4 (or U4atac) and U1 (or U11)"/>
    <property type="evidence" value="ECO:0007669"/>
    <property type="project" value="TreeGrafter"/>
</dbReference>
<keyword evidence="5" id="KW-1133">Transmembrane helix</keyword>
<accession>A0AAV1DT12</accession>
<keyword evidence="3" id="KW-0812">Transmembrane</keyword>
<dbReference type="SUPFAM" id="SSF81296">
    <property type="entry name" value="E set domains"/>
    <property type="match status" value="1"/>
</dbReference>
<protein>
    <submittedName>
        <fullName evidence="9">OLC1v1010898C1</fullName>
    </submittedName>
</protein>
<dbReference type="Pfam" id="PF02889">
    <property type="entry name" value="Sec63"/>
    <property type="match status" value="1"/>
</dbReference>
<reference evidence="9" key="1">
    <citation type="submission" date="2023-03" db="EMBL/GenBank/DDBJ databases">
        <authorList>
            <person name="Julca I."/>
        </authorList>
    </citation>
    <scope>NUCLEOTIDE SEQUENCE</scope>
</reference>
<dbReference type="Proteomes" id="UP001161247">
    <property type="component" value="Chromosome 6"/>
</dbReference>
<evidence type="ECO:0000256" key="6">
    <source>
        <dbReference type="ARBA" id="ARBA00023136"/>
    </source>
</evidence>
<evidence type="ECO:0000259" key="8">
    <source>
        <dbReference type="Pfam" id="PF02889"/>
    </source>
</evidence>
<evidence type="ECO:0000256" key="4">
    <source>
        <dbReference type="ARBA" id="ARBA00022824"/>
    </source>
</evidence>
<dbReference type="PANTHER" id="PTHR24075">
    <property type="entry name" value="SEC63 DOMAIN-CONTAINING"/>
    <property type="match status" value="1"/>
</dbReference>
<evidence type="ECO:0000313" key="10">
    <source>
        <dbReference type="Proteomes" id="UP001161247"/>
    </source>
</evidence>
<dbReference type="Gene3D" id="2.60.40.150">
    <property type="entry name" value="C2 domain"/>
    <property type="match status" value="1"/>
</dbReference>
<dbReference type="EMBL" id="OX459123">
    <property type="protein sequence ID" value="CAI9110809.1"/>
    <property type="molecule type" value="Genomic_DNA"/>
</dbReference>
<organism evidence="9 10">
    <name type="scientific">Oldenlandia corymbosa var. corymbosa</name>
    <dbReference type="NCBI Taxonomy" id="529605"/>
    <lineage>
        <taxon>Eukaryota</taxon>
        <taxon>Viridiplantae</taxon>
        <taxon>Streptophyta</taxon>
        <taxon>Embryophyta</taxon>
        <taxon>Tracheophyta</taxon>
        <taxon>Spermatophyta</taxon>
        <taxon>Magnoliopsida</taxon>
        <taxon>eudicotyledons</taxon>
        <taxon>Gunneridae</taxon>
        <taxon>Pentapetalae</taxon>
        <taxon>asterids</taxon>
        <taxon>lamiids</taxon>
        <taxon>Gentianales</taxon>
        <taxon>Rubiaceae</taxon>
        <taxon>Rubioideae</taxon>
        <taxon>Spermacoceae</taxon>
        <taxon>Hedyotis-Oldenlandia complex</taxon>
        <taxon>Oldenlandia</taxon>
    </lineage>
</organism>
<keyword evidence="7" id="KW-0143">Chaperone</keyword>
<dbReference type="GO" id="GO:0016020">
    <property type="term" value="C:membrane"/>
    <property type="evidence" value="ECO:0007669"/>
    <property type="project" value="UniProtKB-SubCell"/>
</dbReference>
<evidence type="ECO:0000256" key="1">
    <source>
        <dbReference type="ARBA" id="ARBA00004141"/>
    </source>
</evidence>
<evidence type="ECO:0000256" key="2">
    <source>
        <dbReference type="ARBA" id="ARBA00004240"/>
    </source>
</evidence>
<name>A0AAV1DT12_OLDCO</name>
<keyword evidence="4" id="KW-0256">Endoplasmic reticulum</keyword>
<evidence type="ECO:0000256" key="3">
    <source>
        <dbReference type="ARBA" id="ARBA00022692"/>
    </source>
</evidence>
<feature type="domain" description="SEC63" evidence="8">
    <location>
        <begin position="8"/>
        <end position="140"/>
    </location>
</feature>
<proteinExistence type="predicted"/>
<sequence length="154" mass="17434">MEDGERRELLQMSDSQLMDIARFCNRFPNINLAYVVANSHNVVAGEDVSVHVTLERDDLKEGGTEVGPVDAPRYPEAKEEGWWLVVGDVKNNQIVTIKRVTLGRKLNVKLDFEVPKEIGEKTYTLYFMCDSYVGCDQEYTSLLISKSLLKGSFP</sequence>
<keyword evidence="10" id="KW-1185">Reference proteome</keyword>
<dbReference type="GO" id="GO:0005681">
    <property type="term" value="C:spliceosomal complex"/>
    <property type="evidence" value="ECO:0007669"/>
    <property type="project" value="TreeGrafter"/>
</dbReference>
<dbReference type="AlphaFoldDB" id="A0AAV1DT12"/>
<dbReference type="GO" id="GO:0003723">
    <property type="term" value="F:RNA binding"/>
    <property type="evidence" value="ECO:0007669"/>
    <property type="project" value="TreeGrafter"/>
</dbReference>
<dbReference type="InterPro" id="IPR014756">
    <property type="entry name" value="Ig_E-set"/>
</dbReference>
<dbReference type="GO" id="GO:0005783">
    <property type="term" value="C:endoplasmic reticulum"/>
    <property type="evidence" value="ECO:0007669"/>
    <property type="project" value="UniProtKB-SubCell"/>
</dbReference>
<keyword evidence="6" id="KW-0472">Membrane</keyword>
<dbReference type="FunFam" id="2.60.40.150:FF:000133">
    <property type="entry name" value="Pre-mRNA splicing helicase, putative"/>
    <property type="match status" value="1"/>
</dbReference>
<gene>
    <name evidence="9" type="ORF">OLC1_LOCUS18374</name>
</gene>
<dbReference type="Gene3D" id="1.10.150.20">
    <property type="entry name" value="5' to 3' exonuclease, C-terminal subdomain"/>
    <property type="match status" value="1"/>
</dbReference>
<evidence type="ECO:0000256" key="5">
    <source>
        <dbReference type="ARBA" id="ARBA00022989"/>
    </source>
</evidence>
<comment type="subcellular location">
    <subcellularLocation>
        <location evidence="2">Endoplasmic reticulum</location>
    </subcellularLocation>
    <subcellularLocation>
        <location evidence="1">Membrane</location>
        <topology evidence="1">Multi-pass membrane protein</topology>
    </subcellularLocation>
</comment>
<evidence type="ECO:0000313" key="9">
    <source>
        <dbReference type="EMBL" id="CAI9110809.1"/>
    </source>
</evidence>
<evidence type="ECO:0000256" key="7">
    <source>
        <dbReference type="ARBA" id="ARBA00023186"/>
    </source>
</evidence>
<dbReference type="PANTHER" id="PTHR24075:SF5">
    <property type="entry name" value="U5 SMALL NUCLEAR RIBONUCLEOPROTEIN 200 KDA HELICASE"/>
    <property type="match status" value="1"/>
</dbReference>
<dbReference type="GO" id="GO:0003724">
    <property type="term" value="F:RNA helicase activity"/>
    <property type="evidence" value="ECO:0007669"/>
    <property type="project" value="TreeGrafter"/>
</dbReference>